<dbReference type="eggNOG" id="ENOG5034C64">
    <property type="taxonomic scope" value="Bacteria"/>
</dbReference>
<organism evidence="2 3">
    <name type="scientific">Mucilaginibacter paludis DSM 18603</name>
    <dbReference type="NCBI Taxonomy" id="714943"/>
    <lineage>
        <taxon>Bacteria</taxon>
        <taxon>Pseudomonadati</taxon>
        <taxon>Bacteroidota</taxon>
        <taxon>Sphingobacteriia</taxon>
        <taxon>Sphingobacteriales</taxon>
        <taxon>Sphingobacteriaceae</taxon>
        <taxon>Mucilaginibacter</taxon>
    </lineage>
</organism>
<dbReference type="STRING" id="714943.Mucpa_2029"/>
<protein>
    <submittedName>
        <fullName evidence="2">Uncharacterized protein</fullName>
    </submittedName>
</protein>
<evidence type="ECO:0000256" key="1">
    <source>
        <dbReference type="SAM" id="Phobius"/>
    </source>
</evidence>
<dbReference type="OrthoDB" id="771762at2"/>
<gene>
    <name evidence="2" type="ORF">Mucpa_2029</name>
</gene>
<keyword evidence="3" id="KW-1185">Reference proteome</keyword>
<dbReference type="HOGENOM" id="CLU_198272_0_0_10"/>
<evidence type="ECO:0000313" key="2">
    <source>
        <dbReference type="EMBL" id="EHQ26169.1"/>
    </source>
</evidence>
<sequence>MRIFKRKPKALSPRQEQRAGQIAGAILKKQRQAADYLNRQTAGISGKGWLILLILFCATFGSYCLYLLIQAFNSLNH</sequence>
<feature type="transmembrane region" description="Helical" evidence="1">
    <location>
        <begin position="49"/>
        <end position="69"/>
    </location>
</feature>
<accession>H1YEA6</accession>
<dbReference type="RefSeq" id="WP_008506170.1">
    <property type="nucleotide sequence ID" value="NZ_CM001403.1"/>
</dbReference>
<keyword evidence="1" id="KW-1133">Transmembrane helix</keyword>
<evidence type="ECO:0000313" key="3">
    <source>
        <dbReference type="Proteomes" id="UP000002774"/>
    </source>
</evidence>
<name>H1YEA6_9SPHI</name>
<reference evidence="2" key="1">
    <citation type="submission" date="2011-09" db="EMBL/GenBank/DDBJ databases">
        <title>The permanent draft genome of Mucilaginibacter paludis DSM 18603.</title>
        <authorList>
            <consortium name="US DOE Joint Genome Institute (JGI-PGF)"/>
            <person name="Lucas S."/>
            <person name="Han J."/>
            <person name="Lapidus A."/>
            <person name="Bruce D."/>
            <person name="Goodwin L."/>
            <person name="Pitluck S."/>
            <person name="Peters L."/>
            <person name="Kyrpides N."/>
            <person name="Mavromatis K."/>
            <person name="Ivanova N."/>
            <person name="Mikhailova N."/>
            <person name="Held B."/>
            <person name="Detter J.C."/>
            <person name="Tapia R."/>
            <person name="Han C."/>
            <person name="Land M."/>
            <person name="Hauser L."/>
            <person name="Markowitz V."/>
            <person name="Cheng J.-F."/>
            <person name="Hugenholtz P."/>
            <person name="Woyke T."/>
            <person name="Wu D."/>
            <person name="Tindall B."/>
            <person name="Brambilla E."/>
            <person name="Klenk H.-P."/>
            <person name="Eisen J.A."/>
        </authorList>
    </citation>
    <scope>NUCLEOTIDE SEQUENCE [LARGE SCALE GENOMIC DNA]</scope>
    <source>
        <strain evidence="2">DSM 18603</strain>
    </source>
</reference>
<dbReference type="EMBL" id="CM001403">
    <property type="protein sequence ID" value="EHQ26169.1"/>
    <property type="molecule type" value="Genomic_DNA"/>
</dbReference>
<proteinExistence type="predicted"/>
<keyword evidence="1" id="KW-0472">Membrane</keyword>
<dbReference type="AlphaFoldDB" id="H1YEA6"/>
<dbReference type="Proteomes" id="UP000002774">
    <property type="component" value="Chromosome"/>
</dbReference>
<keyword evidence="1" id="KW-0812">Transmembrane</keyword>